<reference evidence="1" key="1">
    <citation type="submission" date="2018-01" db="EMBL/GenBank/DDBJ databases">
        <authorList>
            <person name="Gaut B.S."/>
            <person name="Morton B.R."/>
            <person name="Clegg M.T."/>
            <person name="Duvall M.R."/>
        </authorList>
    </citation>
    <scope>NUCLEOTIDE SEQUENCE</scope>
    <source>
        <strain evidence="1">Cupriavidus taiwanensis STM 8555</strain>
    </source>
</reference>
<keyword evidence="1" id="KW-0614">Plasmid</keyword>
<protein>
    <submittedName>
        <fullName evidence="1">Uncharacterized protein</fullName>
    </submittedName>
</protein>
<accession>A0A375FK01</accession>
<evidence type="ECO:0000313" key="1">
    <source>
        <dbReference type="EMBL" id="SPD49383.1"/>
    </source>
</evidence>
<dbReference type="EMBL" id="LT984809">
    <property type="protein sequence ID" value="SPD49383.1"/>
    <property type="molecule type" value="Genomic_DNA"/>
</dbReference>
<name>A0A375FK01_9BURK</name>
<proteinExistence type="predicted"/>
<geneLocation type="plasmid" evidence="1">
    <name>I</name>
</geneLocation>
<dbReference type="AlphaFoldDB" id="A0A375FK01"/>
<gene>
    <name evidence="1" type="ORF">CBM2612_P0728</name>
</gene>
<organism evidence="1">
    <name type="scientific">Cupriavidus taiwanensis</name>
    <dbReference type="NCBI Taxonomy" id="164546"/>
    <lineage>
        <taxon>Bacteria</taxon>
        <taxon>Pseudomonadati</taxon>
        <taxon>Pseudomonadota</taxon>
        <taxon>Betaproteobacteria</taxon>
        <taxon>Burkholderiales</taxon>
        <taxon>Burkholderiaceae</taxon>
        <taxon>Cupriavidus</taxon>
    </lineage>
</organism>
<sequence>MPVILHRKTQRAWLWCPQAWHACSEIPHGVIPRRQLRCGVPLPGDAAQLCCRVIDLVTRRWTSHCASLDRKGWPTIQFQQQLSIRQAGEAAYELQAVASFRTSCIALAAHPVAAAALVVIRETVVATAEGAGTGAALPEAVRQDFRWQITPEQTFPLSGRPASNNVTQIFHGMAP</sequence>